<evidence type="ECO:0000256" key="1">
    <source>
        <dbReference type="SAM" id="Phobius"/>
    </source>
</evidence>
<evidence type="ECO:0008006" key="4">
    <source>
        <dbReference type="Google" id="ProtNLM"/>
    </source>
</evidence>
<keyword evidence="1" id="KW-0812">Transmembrane</keyword>
<keyword evidence="1" id="KW-0472">Membrane</keyword>
<protein>
    <recommendedName>
        <fullName evidence="4">DUF304 domain-containing protein</fullName>
    </recommendedName>
</protein>
<feature type="transmembrane region" description="Helical" evidence="1">
    <location>
        <begin position="7"/>
        <end position="25"/>
    </location>
</feature>
<evidence type="ECO:0000313" key="3">
    <source>
        <dbReference type="Proteomes" id="UP001528411"/>
    </source>
</evidence>
<feature type="transmembrane region" description="Helical" evidence="1">
    <location>
        <begin position="31"/>
        <end position="49"/>
    </location>
</feature>
<dbReference type="EMBL" id="JAQOMS010000002">
    <property type="protein sequence ID" value="MDC2890655.1"/>
    <property type="molecule type" value="Genomic_DNA"/>
</dbReference>
<name>A0ABT5FHI8_9GAMM</name>
<accession>A0ABT5FHI8</accession>
<comment type="caution">
    <text evidence="2">The sequence shown here is derived from an EMBL/GenBank/DDBJ whole genome shotgun (WGS) entry which is preliminary data.</text>
</comment>
<dbReference type="RefSeq" id="WP_272181785.1">
    <property type="nucleotide sequence ID" value="NZ_JAQOMS010000002.1"/>
</dbReference>
<organism evidence="2 3">
    <name type="scientific">Psychrosphaera algicola</name>
    <dbReference type="NCBI Taxonomy" id="3023714"/>
    <lineage>
        <taxon>Bacteria</taxon>
        <taxon>Pseudomonadati</taxon>
        <taxon>Pseudomonadota</taxon>
        <taxon>Gammaproteobacteria</taxon>
        <taxon>Alteromonadales</taxon>
        <taxon>Pseudoalteromonadaceae</taxon>
        <taxon>Psychrosphaera</taxon>
    </lineage>
</organism>
<evidence type="ECO:0000313" key="2">
    <source>
        <dbReference type="EMBL" id="MDC2890655.1"/>
    </source>
</evidence>
<gene>
    <name evidence="2" type="ORF">PN838_20325</name>
</gene>
<keyword evidence="3" id="KW-1185">Reference proteome</keyword>
<reference evidence="2 3" key="1">
    <citation type="submission" date="2023-01" db="EMBL/GenBank/DDBJ databases">
        <title>Psychrosphaera sp. nov., isolated from marine algae.</title>
        <authorList>
            <person name="Bayburt H."/>
            <person name="Choi B.J."/>
            <person name="Kim J.M."/>
            <person name="Choi D.G."/>
            <person name="Jeon C.O."/>
        </authorList>
    </citation>
    <scope>NUCLEOTIDE SEQUENCE [LARGE SCALE GENOMIC DNA]</scope>
    <source>
        <strain evidence="2 3">G1-22</strain>
    </source>
</reference>
<keyword evidence="1" id="KW-1133">Transmembrane helix</keyword>
<dbReference type="Proteomes" id="UP001528411">
    <property type="component" value="Unassembled WGS sequence"/>
</dbReference>
<sequence>MQFSDNFVKYLFAALSTGLFAFYLGELFTKGDANSFFIVFAIFSAFYSYKFSSHYRTKNAVEQLITRNGESIQFSSVKTLLFVNPSRVENIDVNRISVASIGKNWLSIIIDGNGNGFDFQLCGSRQDIESHIKSLLDDQELSKIDFRLI</sequence>
<proteinExistence type="predicted"/>